<proteinExistence type="predicted"/>
<feature type="transmembrane region" description="Helical" evidence="1">
    <location>
        <begin position="31"/>
        <end position="51"/>
    </location>
</feature>
<feature type="transmembrane region" description="Helical" evidence="1">
    <location>
        <begin position="6"/>
        <end position="24"/>
    </location>
</feature>
<accession>A0A3N4MDT5</accession>
<organism evidence="2 3">
    <name type="scientific">Chitinophaga barathri</name>
    <dbReference type="NCBI Taxonomy" id="1647451"/>
    <lineage>
        <taxon>Bacteria</taxon>
        <taxon>Pseudomonadati</taxon>
        <taxon>Bacteroidota</taxon>
        <taxon>Chitinophagia</taxon>
        <taxon>Chitinophagales</taxon>
        <taxon>Chitinophagaceae</taxon>
        <taxon>Chitinophaga</taxon>
    </lineage>
</organism>
<dbReference type="AlphaFoldDB" id="A0A3N4MDT5"/>
<keyword evidence="1" id="KW-0472">Membrane</keyword>
<name>A0A3N4MDT5_9BACT</name>
<evidence type="ECO:0000256" key="1">
    <source>
        <dbReference type="SAM" id="Phobius"/>
    </source>
</evidence>
<dbReference type="Proteomes" id="UP000279089">
    <property type="component" value="Unassembled WGS sequence"/>
</dbReference>
<protein>
    <submittedName>
        <fullName evidence="2">Uncharacterized protein</fullName>
    </submittedName>
</protein>
<keyword evidence="1" id="KW-1133">Transmembrane helix</keyword>
<keyword evidence="1" id="KW-0812">Transmembrane</keyword>
<keyword evidence="3" id="KW-1185">Reference proteome</keyword>
<dbReference type="EMBL" id="RMBX01000003">
    <property type="protein sequence ID" value="RPD42044.1"/>
    <property type="molecule type" value="Genomic_DNA"/>
</dbReference>
<evidence type="ECO:0000313" key="2">
    <source>
        <dbReference type="EMBL" id="RPD42044.1"/>
    </source>
</evidence>
<feature type="transmembrane region" description="Helical" evidence="1">
    <location>
        <begin position="71"/>
        <end position="92"/>
    </location>
</feature>
<comment type="caution">
    <text evidence="2">The sequence shown here is derived from an EMBL/GenBank/DDBJ whole genome shotgun (WGS) entry which is preliminary data.</text>
</comment>
<sequence>MLAIGAAIFFVAHVLLLFTSFGKADYNRKKYLWSHLTLWICGILLFSAALLYAGKGVSPIIDVFDTPVKQWLILVVVLVLSAAAHTIVKLLVMPKYQGR</sequence>
<evidence type="ECO:0000313" key="3">
    <source>
        <dbReference type="Proteomes" id="UP000279089"/>
    </source>
</evidence>
<gene>
    <name evidence="2" type="ORF">EG028_07790</name>
</gene>
<reference evidence="3" key="1">
    <citation type="submission" date="2018-11" db="EMBL/GenBank/DDBJ databases">
        <title>Chitinophaga lutea sp.nov., isolate from arsenic contaminated soil.</title>
        <authorList>
            <person name="Zong Y."/>
        </authorList>
    </citation>
    <scope>NUCLEOTIDE SEQUENCE [LARGE SCALE GENOMIC DNA]</scope>
    <source>
        <strain evidence="3">YLT18</strain>
    </source>
</reference>